<protein>
    <submittedName>
        <fullName evidence="1">Uncharacterized protein</fullName>
    </submittedName>
</protein>
<keyword evidence="2" id="KW-1185">Reference proteome</keyword>
<dbReference type="RefSeq" id="WP_187560485.1">
    <property type="nucleotide sequence ID" value="NZ_JACGWS010000001.1"/>
</dbReference>
<proteinExistence type="predicted"/>
<comment type="caution">
    <text evidence="1">The sequence shown here is derived from an EMBL/GenBank/DDBJ whole genome shotgun (WGS) entry which is preliminary data.</text>
</comment>
<reference evidence="1 2" key="1">
    <citation type="submission" date="2020-07" db="EMBL/GenBank/DDBJ databases">
        <title>Description of Kordia aestuariivivens sp. nov., isolated from a tidal flat.</title>
        <authorList>
            <person name="Park S."/>
            <person name="Yoon J.-H."/>
        </authorList>
    </citation>
    <scope>NUCLEOTIDE SEQUENCE [LARGE SCALE GENOMIC DNA]</scope>
    <source>
        <strain evidence="1 2">YSTF-M3</strain>
    </source>
</reference>
<organism evidence="1 2">
    <name type="scientific">Kordia aestuariivivens</name>
    <dbReference type="NCBI Taxonomy" id="2759037"/>
    <lineage>
        <taxon>Bacteria</taxon>
        <taxon>Pseudomonadati</taxon>
        <taxon>Bacteroidota</taxon>
        <taxon>Flavobacteriia</taxon>
        <taxon>Flavobacteriales</taxon>
        <taxon>Flavobacteriaceae</taxon>
        <taxon>Kordia</taxon>
    </lineage>
</organism>
<name>A0ABR7Q4H7_9FLAO</name>
<dbReference type="Proteomes" id="UP000619238">
    <property type="component" value="Unassembled WGS sequence"/>
</dbReference>
<evidence type="ECO:0000313" key="1">
    <source>
        <dbReference type="EMBL" id="MBC8753452.1"/>
    </source>
</evidence>
<dbReference type="EMBL" id="JACGWS010000001">
    <property type="protein sequence ID" value="MBC8753452.1"/>
    <property type="molecule type" value="Genomic_DNA"/>
</dbReference>
<sequence>MKKQKINNLQLNKKSISNFTSTQVKGKGYDPVYLTNLPTMIFYFNDKGECLCLSVDC</sequence>
<accession>A0ABR7Q4H7</accession>
<evidence type="ECO:0000313" key="2">
    <source>
        <dbReference type="Proteomes" id="UP000619238"/>
    </source>
</evidence>
<gene>
    <name evidence="1" type="ORF">H2O64_02135</name>
</gene>